<evidence type="ECO:0000256" key="1">
    <source>
        <dbReference type="ARBA" id="ARBA00006484"/>
    </source>
</evidence>
<dbReference type="InterPro" id="IPR020904">
    <property type="entry name" value="Sc_DH/Rdtase_CS"/>
</dbReference>
<evidence type="ECO:0000256" key="5">
    <source>
        <dbReference type="SAM" id="MobiDB-lite"/>
    </source>
</evidence>
<dbReference type="PANTHER" id="PTHR24321:SF8">
    <property type="entry name" value="ESTRADIOL 17-BETA-DEHYDROGENASE 8-RELATED"/>
    <property type="match status" value="1"/>
</dbReference>
<accession>A0A7I9V9L3</accession>
<comment type="similarity">
    <text evidence="1 4">Belongs to the short-chain dehydrogenases/reductases (SDR) family.</text>
</comment>
<evidence type="ECO:0000259" key="6">
    <source>
        <dbReference type="SMART" id="SM00822"/>
    </source>
</evidence>
<evidence type="ECO:0000256" key="4">
    <source>
        <dbReference type="RuleBase" id="RU000363"/>
    </source>
</evidence>
<comment type="caution">
    <text evidence="7">The sequence shown here is derived from an EMBL/GenBank/DDBJ whole genome shotgun (WGS) entry which is preliminary data.</text>
</comment>
<dbReference type="PANTHER" id="PTHR24321">
    <property type="entry name" value="DEHYDROGENASES, SHORT CHAIN"/>
    <property type="match status" value="1"/>
</dbReference>
<evidence type="ECO:0000313" key="7">
    <source>
        <dbReference type="EMBL" id="GEE01750.1"/>
    </source>
</evidence>
<dbReference type="InterPro" id="IPR036291">
    <property type="entry name" value="NAD(P)-bd_dom_sf"/>
</dbReference>
<dbReference type="Proteomes" id="UP000444960">
    <property type="component" value="Unassembled WGS sequence"/>
</dbReference>
<dbReference type="Pfam" id="PF00106">
    <property type="entry name" value="adh_short"/>
    <property type="match status" value="1"/>
</dbReference>
<dbReference type="SUPFAM" id="SSF51735">
    <property type="entry name" value="NAD(P)-binding Rossmann-fold domains"/>
    <property type="match status" value="1"/>
</dbReference>
<sequence>MSAVVPARYEGRRALITGAGSGIGQATVLRILAEGGTVVAADVSEAGLADTVGKSGGHDRLTTVVVDVADEASVTAGVAAARKALGGIDVLVNAAGILRSSRTETTSLADFELVIRVNLVGTFLMIRESLPALIESDDAAVVNFSSTSAMFAHPYMAAYAASKGGIQSMTHALAAEYAKQGIRFTAVQPSSISSGMTDGSGESGQSRGPGLPEDADFGLFAKLLPALGQGFAGPETVAGVVAMLASSDGAFITGTEVRVDGGTHF</sequence>
<gene>
    <name evidence="7" type="ORF">nbrc107696_21960</name>
</gene>
<evidence type="ECO:0000313" key="8">
    <source>
        <dbReference type="Proteomes" id="UP000444960"/>
    </source>
</evidence>
<feature type="region of interest" description="Disordered" evidence="5">
    <location>
        <begin position="190"/>
        <end position="211"/>
    </location>
</feature>
<dbReference type="FunFam" id="3.40.50.720:FF:000084">
    <property type="entry name" value="Short-chain dehydrogenase reductase"/>
    <property type="match status" value="1"/>
</dbReference>
<keyword evidence="8" id="KW-1185">Reference proteome</keyword>
<evidence type="ECO:0000256" key="3">
    <source>
        <dbReference type="ARBA" id="ARBA00023027"/>
    </source>
</evidence>
<protein>
    <submittedName>
        <fullName evidence="7">Oxidoreductase</fullName>
    </submittedName>
</protein>
<dbReference type="InterPro" id="IPR002347">
    <property type="entry name" value="SDR_fam"/>
</dbReference>
<dbReference type="GO" id="GO:0016491">
    <property type="term" value="F:oxidoreductase activity"/>
    <property type="evidence" value="ECO:0007669"/>
    <property type="project" value="UniProtKB-KW"/>
</dbReference>
<dbReference type="RefSeq" id="WP_161895502.1">
    <property type="nucleotide sequence ID" value="NZ_BJOV01000003.1"/>
</dbReference>
<reference evidence="8" key="1">
    <citation type="submission" date="2019-06" db="EMBL/GenBank/DDBJ databases">
        <title>Gordonia isolated from sludge of a wastewater treatment plant.</title>
        <authorList>
            <person name="Tamura T."/>
            <person name="Aoyama K."/>
            <person name="Kang Y."/>
            <person name="Saito S."/>
            <person name="Akiyama N."/>
            <person name="Yazawa K."/>
            <person name="Gonoi T."/>
            <person name="Mikami Y."/>
        </authorList>
    </citation>
    <scope>NUCLEOTIDE SEQUENCE [LARGE SCALE GENOMIC DNA]</scope>
    <source>
        <strain evidence="8">NBRC 107696</strain>
    </source>
</reference>
<keyword evidence="2" id="KW-0560">Oxidoreductase</keyword>
<dbReference type="InterPro" id="IPR057326">
    <property type="entry name" value="KR_dom"/>
</dbReference>
<dbReference type="PRINTS" id="PR00081">
    <property type="entry name" value="GDHRDH"/>
</dbReference>
<evidence type="ECO:0000256" key="2">
    <source>
        <dbReference type="ARBA" id="ARBA00023002"/>
    </source>
</evidence>
<dbReference type="Gene3D" id="3.40.50.720">
    <property type="entry name" value="NAD(P)-binding Rossmann-like Domain"/>
    <property type="match status" value="1"/>
</dbReference>
<dbReference type="CDD" id="cd05233">
    <property type="entry name" value="SDR_c"/>
    <property type="match status" value="1"/>
</dbReference>
<organism evidence="7 8">
    <name type="scientific">Gordonia spumicola</name>
    <dbReference type="NCBI Taxonomy" id="589161"/>
    <lineage>
        <taxon>Bacteria</taxon>
        <taxon>Bacillati</taxon>
        <taxon>Actinomycetota</taxon>
        <taxon>Actinomycetes</taxon>
        <taxon>Mycobacteriales</taxon>
        <taxon>Gordoniaceae</taxon>
        <taxon>Gordonia</taxon>
    </lineage>
</organism>
<dbReference type="SMART" id="SM00822">
    <property type="entry name" value="PKS_KR"/>
    <property type="match status" value="1"/>
</dbReference>
<dbReference type="PRINTS" id="PR00080">
    <property type="entry name" value="SDRFAMILY"/>
</dbReference>
<proteinExistence type="inferred from homology"/>
<keyword evidence="3" id="KW-0520">NAD</keyword>
<name>A0A7I9V9L3_9ACTN</name>
<dbReference type="EMBL" id="BJOV01000003">
    <property type="protein sequence ID" value="GEE01750.1"/>
    <property type="molecule type" value="Genomic_DNA"/>
</dbReference>
<feature type="domain" description="Ketoreductase" evidence="6">
    <location>
        <begin position="12"/>
        <end position="202"/>
    </location>
</feature>
<dbReference type="PROSITE" id="PS00061">
    <property type="entry name" value="ADH_SHORT"/>
    <property type="match status" value="1"/>
</dbReference>
<dbReference type="OrthoDB" id="7064009at2"/>
<dbReference type="AlphaFoldDB" id="A0A7I9V9L3"/>